<organism evidence="5 6">
    <name type="scientific">Streptomyces mexicanus</name>
    <dbReference type="NCBI Taxonomy" id="178566"/>
    <lineage>
        <taxon>Bacteria</taxon>
        <taxon>Bacillati</taxon>
        <taxon>Actinomycetota</taxon>
        <taxon>Actinomycetes</taxon>
        <taxon>Kitasatosporales</taxon>
        <taxon>Streptomycetaceae</taxon>
        <taxon>Streptomyces</taxon>
    </lineage>
</organism>
<keyword evidence="1 5" id="KW-0808">Transferase</keyword>
<keyword evidence="6" id="KW-1185">Reference proteome</keyword>
<dbReference type="OrthoDB" id="5187710at2"/>
<evidence type="ECO:0000256" key="3">
    <source>
        <dbReference type="SAM" id="MobiDB-lite"/>
    </source>
</evidence>
<evidence type="ECO:0000313" key="6">
    <source>
        <dbReference type="Proteomes" id="UP000517694"/>
    </source>
</evidence>
<dbReference type="Pfam" id="PF00583">
    <property type="entry name" value="Acetyltransf_1"/>
    <property type="match status" value="1"/>
</dbReference>
<dbReference type="CDD" id="cd04301">
    <property type="entry name" value="NAT_SF"/>
    <property type="match status" value="1"/>
</dbReference>
<dbReference type="EMBL" id="JACMHY010000010">
    <property type="protein sequence ID" value="MBC2867948.1"/>
    <property type="molecule type" value="Genomic_DNA"/>
</dbReference>
<feature type="compositionally biased region" description="Pro residues" evidence="3">
    <location>
        <begin position="18"/>
        <end position="28"/>
    </location>
</feature>
<evidence type="ECO:0000256" key="1">
    <source>
        <dbReference type="ARBA" id="ARBA00022679"/>
    </source>
</evidence>
<dbReference type="PROSITE" id="PS51186">
    <property type="entry name" value="GNAT"/>
    <property type="match status" value="1"/>
</dbReference>
<feature type="compositionally biased region" description="Basic and acidic residues" evidence="3">
    <location>
        <begin position="1"/>
        <end position="15"/>
    </location>
</feature>
<dbReference type="SUPFAM" id="SSF55729">
    <property type="entry name" value="Acyl-CoA N-acyltransferases (Nat)"/>
    <property type="match status" value="1"/>
</dbReference>
<comment type="caution">
    <text evidence="5">The sequence shown here is derived from an EMBL/GenBank/DDBJ whole genome shotgun (WGS) entry which is preliminary data.</text>
</comment>
<feature type="region of interest" description="Disordered" evidence="3">
    <location>
        <begin position="1"/>
        <end position="42"/>
    </location>
</feature>
<dbReference type="InterPro" id="IPR000182">
    <property type="entry name" value="GNAT_dom"/>
</dbReference>
<dbReference type="AlphaFoldDB" id="A0A7X1I5A8"/>
<gene>
    <name evidence="5" type="ORF">H1R13_24225</name>
</gene>
<keyword evidence="2" id="KW-0012">Acyltransferase</keyword>
<dbReference type="GO" id="GO:0016747">
    <property type="term" value="F:acyltransferase activity, transferring groups other than amino-acyl groups"/>
    <property type="evidence" value="ECO:0007669"/>
    <property type="project" value="InterPro"/>
</dbReference>
<name>A0A7X1I5A8_9ACTN</name>
<feature type="domain" description="N-acetyltransferase" evidence="4">
    <location>
        <begin position="48"/>
        <end position="199"/>
    </location>
</feature>
<proteinExistence type="predicted"/>
<dbReference type="RefSeq" id="WP_159665494.1">
    <property type="nucleotide sequence ID" value="NZ_JACMHY010000010.1"/>
</dbReference>
<evidence type="ECO:0000259" key="4">
    <source>
        <dbReference type="PROSITE" id="PS51186"/>
    </source>
</evidence>
<dbReference type="Proteomes" id="UP000517694">
    <property type="component" value="Unassembled WGS sequence"/>
</dbReference>
<dbReference type="InterPro" id="IPR016181">
    <property type="entry name" value="Acyl_CoA_acyltransferase"/>
</dbReference>
<evidence type="ECO:0000313" key="5">
    <source>
        <dbReference type="EMBL" id="MBC2867948.1"/>
    </source>
</evidence>
<dbReference type="InterPro" id="IPR050832">
    <property type="entry name" value="Bact_Acetyltransf"/>
</dbReference>
<protein>
    <submittedName>
        <fullName evidence="5">GNAT family N-acetyltransferase</fullName>
    </submittedName>
</protein>
<sequence>MTAEPLERFFEHDGPLTRPGPAPVPDPAAVPDAPADADRDTDADTAPLVLRAARESDLPELRRLDQEVFREVAYPGFLLRQLYDMYAEHFLVLDDGRGHLRGYVLAGTTALGAHSWILGLGVTHDRRRHGLGRELMVEVLARLRRSGIKDVRLTVEPGNRAAVLLYRSLGFRPEEPDGGLRRDYFGPGMDRQILRLDLTPEGATDL</sequence>
<accession>A0A7X1I5A8</accession>
<reference evidence="5 6" key="1">
    <citation type="submission" date="2020-08" db="EMBL/GenBank/DDBJ databases">
        <title>Whole-Genome Sequence of French Clinical Streptomyces mexicanus Strain Q0842.</title>
        <authorList>
            <person name="Boxberger M."/>
            <person name="La Scola B."/>
        </authorList>
    </citation>
    <scope>NUCLEOTIDE SEQUENCE [LARGE SCALE GENOMIC DNA]</scope>
    <source>
        <strain evidence="5 6">Marseille-Q0842</strain>
    </source>
</reference>
<dbReference type="PANTHER" id="PTHR43877">
    <property type="entry name" value="AMINOALKYLPHOSPHONATE N-ACETYLTRANSFERASE-RELATED-RELATED"/>
    <property type="match status" value="1"/>
</dbReference>
<evidence type="ECO:0000256" key="2">
    <source>
        <dbReference type="ARBA" id="ARBA00023315"/>
    </source>
</evidence>
<dbReference type="Gene3D" id="3.40.630.30">
    <property type="match status" value="1"/>
</dbReference>